<sequence>MVHGGRGMGWDHVYGVDGCGMNCTVSTVGGRYHRSNSLEPSRISFVVLFLGSCLDRPSGPIKPLDTWHVARLCILGISADGKGMPVRCLFGDVMVLVLGGGVGGGVCLSPWEFEAGGESLEGPREEEGGRGWAERACAGRSALPCAALPSSPIHGGRWG</sequence>
<protein>
    <submittedName>
        <fullName evidence="1">Uncharacterized protein</fullName>
    </submittedName>
</protein>
<name>A0ACD1HKC4_9EURO</name>
<dbReference type="EMBL" id="KZ824936">
    <property type="protein sequence ID" value="RAH74258.1"/>
    <property type="molecule type" value="Genomic_DNA"/>
</dbReference>
<evidence type="ECO:0000313" key="1">
    <source>
        <dbReference type="EMBL" id="RAH74258.1"/>
    </source>
</evidence>
<keyword evidence="2" id="KW-1185">Reference proteome</keyword>
<reference evidence="1" key="1">
    <citation type="submission" date="2018-02" db="EMBL/GenBank/DDBJ databases">
        <title>The genomes of Aspergillus section Nigri reveals drivers in fungal speciation.</title>
        <authorList>
            <consortium name="DOE Joint Genome Institute"/>
            <person name="Vesth T.C."/>
            <person name="Nybo J."/>
            <person name="Theobald S."/>
            <person name="Brandl J."/>
            <person name="Frisvad J.C."/>
            <person name="Nielsen K.F."/>
            <person name="Lyhne E.K."/>
            <person name="Kogle M.E."/>
            <person name="Kuo A."/>
            <person name="Riley R."/>
            <person name="Clum A."/>
            <person name="Nolan M."/>
            <person name="Lipzen A."/>
            <person name="Salamov A."/>
            <person name="Henrissat B."/>
            <person name="Wiebenga A."/>
            <person name="De vries R.P."/>
            <person name="Grigoriev I.V."/>
            <person name="Mortensen U.H."/>
            <person name="Andersen M.R."/>
            <person name="Baker S.E."/>
        </authorList>
    </citation>
    <scope>NUCLEOTIDE SEQUENCE</scope>
    <source>
        <strain evidence="1">CBS 121060</strain>
    </source>
</reference>
<proteinExistence type="predicted"/>
<dbReference type="Proteomes" id="UP000249661">
    <property type="component" value="Unassembled WGS sequence"/>
</dbReference>
<evidence type="ECO:0000313" key="2">
    <source>
        <dbReference type="Proteomes" id="UP000249661"/>
    </source>
</evidence>
<gene>
    <name evidence="1" type="ORF">BO66DRAFT_145215</name>
</gene>
<organism evidence="1 2">
    <name type="scientific">Aspergillus aculeatinus CBS 121060</name>
    <dbReference type="NCBI Taxonomy" id="1448322"/>
    <lineage>
        <taxon>Eukaryota</taxon>
        <taxon>Fungi</taxon>
        <taxon>Dikarya</taxon>
        <taxon>Ascomycota</taxon>
        <taxon>Pezizomycotina</taxon>
        <taxon>Eurotiomycetes</taxon>
        <taxon>Eurotiomycetidae</taxon>
        <taxon>Eurotiales</taxon>
        <taxon>Aspergillaceae</taxon>
        <taxon>Aspergillus</taxon>
        <taxon>Aspergillus subgen. Circumdati</taxon>
    </lineage>
</organism>
<accession>A0ACD1HKC4</accession>